<evidence type="ECO:0000256" key="3">
    <source>
        <dbReference type="ARBA" id="ARBA00022692"/>
    </source>
</evidence>
<keyword evidence="3 6" id="KW-0812">Transmembrane</keyword>
<feature type="transmembrane region" description="Helical" evidence="6">
    <location>
        <begin position="290"/>
        <end position="309"/>
    </location>
</feature>
<feature type="transmembrane region" description="Helical" evidence="6">
    <location>
        <begin position="316"/>
        <end position="333"/>
    </location>
</feature>
<feature type="transmembrane region" description="Helical" evidence="6">
    <location>
        <begin position="101"/>
        <end position="121"/>
    </location>
</feature>
<dbReference type="Pfam" id="PF03739">
    <property type="entry name" value="LptF_LptG"/>
    <property type="match status" value="1"/>
</dbReference>
<evidence type="ECO:0000313" key="8">
    <source>
        <dbReference type="Proteomes" id="UP000318405"/>
    </source>
</evidence>
<dbReference type="AlphaFoldDB" id="A0A556A7V6"/>
<evidence type="ECO:0000256" key="5">
    <source>
        <dbReference type="ARBA" id="ARBA00023136"/>
    </source>
</evidence>
<comment type="subcellular location">
    <subcellularLocation>
        <location evidence="1">Cell membrane</location>
        <topology evidence="1">Multi-pass membrane protein</topology>
    </subcellularLocation>
</comment>
<evidence type="ECO:0000256" key="2">
    <source>
        <dbReference type="ARBA" id="ARBA00022475"/>
    </source>
</evidence>
<dbReference type="EMBL" id="VLTJ01000042">
    <property type="protein sequence ID" value="TSH88964.1"/>
    <property type="molecule type" value="Genomic_DNA"/>
</dbReference>
<dbReference type="InterPro" id="IPR030923">
    <property type="entry name" value="LptG"/>
</dbReference>
<reference evidence="7 8" key="1">
    <citation type="submission" date="2019-07" db="EMBL/GenBank/DDBJ databases">
        <title>Qingshengfaniella alkalisoli gen. nov., sp. nov., isolated from saline soil.</title>
        <authorList>
            <person name="Xu L."/>
            <person name="Huang X.-X."/>
            <person name="Sun J.-Q."/>
        </authorList>
    </citation>
    <scope>NUCLEOTIDE SEQUENCE [LARGE SCALE GENOMIC DNA]</scope>
    <source>
        <strain evidence="7 8">DSM 27279</strain>
    </source>
</reference>
<dbReference type="PANTHER" id="PTHR33529">
    <property type="entry name" value="SLR0882 PROTEIN-RELATED"/>
    <property type="match status" value="1"/>
</dbReference>
<dbReference type="OrthoDB" id="9776227at2"/>
<evidence type="ECO:0000256" key="4">
    <source>
        <dbReference type="ARBA" id="ARBA00022989"/>
    </source>
</evidence>
<dbReference type="InterPro" id="IPR005495">
    <property type="entry name" value="LptG/LptF_permease"/>
</dbReference>
<feature type="transmembrane region" description="Helical" evidence="6">
    <location>
        <begin position="60"/>
        <end position="80"/>
    </location>
</feature>
<feature type="transmembrane region" description="Helical" evidence="6">
    <location>
        <begin position="12"/>
        <end position="33"/>
    </location>
</feature>
<dbReference type="GO" id="GO:0043190">
    <property type="term" value="C:ATP-binding cassette (ABC) transporter complex"/>
    <property type="evidence" value="ECO:0007669"/>
    <property type="project" value="InterPro"/>
</dbReference>
<sequence>MRTSRRYIAKEIYRSCAVVVVALVGLFTFFSLVDKLDRVGDDFRLIHLLYLEVLDLPTRLYDLLPIGLLIGAILALAGLAQRHELVILRVSGVSAMGLMRMLWRIVLPLVIIAVLLAEFIVPATEIKLSEANLTMLGRSTSGRLESGYWFKERTPEGERVINVATLLPSGNVRDVVIYEFDRRQHLRALMQAERGTFANGVLTLADVRANEIAADAASALSDGQPTQDSPVRLVQEDARDLQTGLTPELLLSRVLTPERMSMFNLWRYIDYLEDNQLVADRQVVALWRKAVYPFTLFIMIAIAAPISVMQTRRGGVGGKVFIGILAGVTYFMANQLSLNAGMLYGWQPWTTALVPNLLALGIALAALLLLDNRNRLSLVWRYWWPWARVPGEVGA</sequence>
<evidence type="ECO:0000256" key="6">
    <source>
        <dbReference type="SAM" id="Phobius"/>
    </source>
</evidence>
<keyword evidence="5 6" id="KW-0472">Membrane</keyword>
<feature type="transmembrane region" description="Helical" evidence="6">
    <location>
        <begin position="353"/>
        <end position="370"/>
    </location>
</feature>
<name>A0A556A7V6_9BURK</name>
<dbReference type="GO" id="GO:0015920">
    <property type="term" value="P:lipopolysaccharide transport"/>
    <property type="evidence" value="ECO:0007669"/>
    <property type="project" value="TreeGrafter"/>
</dbReference>
<dbReference type="PANTHER" id="PTHR33529:SF2">
    <property type="entry name" value="LIPOPOLYSACCHARIDE EXPORT SYSTEM PERMEASE PROTEIN LPTG"/>
    <property type="match status" value="1"/>
</dbReference>
<keyword evidence="4 6" id="KW-1133">Transmembrane helix</keyword>
<dbReference type="NCBIfam" id="TIGR04408">
    <property type="entry name" value="LptG_lptG"/>
    <property type="match status" value="1"/>
</dbReference>
<accession>A0A556A7V6</accession>
<evidence type="ECO:0000313" key="7">
    <source>
        <dbReference type="EMBL" id="TSH88964.1"/>
    </source>
</evidence>
<gene>
    <name evidence="7" type="primary">lptG</name>
    <name evidence="7" type="ORF">FOZ76_25380</name>
</gene>
<dbReference type="GO" id="GO:0055085">
    <property type="term" value="P:transmembrane transport"/>
    <property type="evidence" value="ECO:0007669"/>
    <property type="project" value="InterPro"/>
</dbReference>
<dbReference type="Proteomes" id="UP000318405">
    <property type="component" value="Unassembled WGS sequence"/>
</dbReference>
<keyword evidence="8" id="KW-1185">Reference proteome</keyword>
<proteinExistence type="predicted"/>
<comment type="caution">
    <text evidence="7">The sequence shown here is derived from an EMBL/GenBank/DDBJ whole genome shotgun (WGS) entry which is preliminary data.</text>
</comment>
<dbReference type="RefSeq" id="WP_143951080.1">
    <property type="nucleotide sequence ID" value="NZ_BAABMB010000005.1"/>
</dbReference>
<evidence type="ECO:0000256" key="1">
    <source>
        <dbReference type="ARBA" id="ARBA00004651"/>
    </source>
</evidence>
<keyword evidence="2" id="KW-1003">Cell membrane</keyword>
<protein>
    <submittedName>
        <fullName evidence="7">LPS export ABC transporter permease LptG</fullName>
    </submittedName>
</protein>
<organism evidence="7 8">
    <name type="scientific">Verticiella sediminum</name>
    <dbReference type="NCBI Taxonomy" id="1247510"/>
    <lineage>
        <taxon>Bacteria</taxon>
        <taxon>Pseudomonadati</taxon>
        <taxon>Pseudomonadota</taxon>
        <taxon>Betaproteobacteria</taxon>
        <taxon>Burkholderiales</taxon>
        <taxon>Alcaligenaceae</taxon>
        <taxon>Verticiella</taxon>
    </lineage>
</organism>